<dbReference type="OrthoDB" id="4921038at2"/>
<dbReference type="RefSeq" id="WP_006189918.1">
    <property type="nucleotide sequence ID" value="NZ_ACYH01000060.1"/>
</dbReference>
<accession>C8PTA0</accession>
<protein>
    <recommendedName>
        <fullName evidence="1 2">Sodium/glutamate symporter</fullName>
    </recommendedName>
</protein>
<feature type="transmembrane region" description="Helical" evidence="1">
    <location>
        <begin position="158"/>
        <end position="181"/>
    </location>
</feature>
<keyword evidence="1" id="KW-0813">Transport</keyword>
<gene>
    <name evidence="3" type="primary">gltS</name>
    <name evidence="3" type="ORF">TREVI0001_1014</name>
</gene>
<evidence type="ECO:0000313" key="4">
    <source>
        <dbReference type="Proteomes" id="UP000004509"/>
    </source>
</evidence>
<keyword evidence="1" id="KW-0472">Membrane</keyword>
<dbReference type="AlphaFoldDB" id="C8PTA0"/>
<feature type="transmembrane region" description="Helical" evidence="1">
    <location>
        <begin position="373"/>
        <end position="393"/>
    </location>
</feature>
<dbReference type="PANTHER" id="PTHR36178:SF1">
    <property type="entry name" value="SODIUM_GLUTAMATE SYMPORTER"/>
    <property type="match status" value="1"/>
</dbReference>
<dbReference type="GO" id="GO:0005886">
    <property type="term" value="C:plasma membrane"/>
    <property type="evidence" value="ECO:0007669"/>
    <property type="project" value="UniProtKB-SubCell"/>
</dbReference>
<feature type="transmembrane region" description="Helical" evidence="1">
    <location>
        <begin position="71"/>
        <end position="89"/>
    </location>
</feature>
<keyword evidence="1" id="KW-0915">Sodium</keyword>
<dbReference type="GO" id="GO:0015813">
    <property type="term" value="P:L-glutamate transmembrane transport"/>
    <property type="evidence" value="ECO:0007669"/>
    <property type="project" value="UniProtKB-UniRule"/>
</dbReference>
<dbReference type="InterPro" id="IPR004445">
    <property type="entry name" value="GltS"/>
</dbReference>
<comment type="function">
    <text evidence="1">Catalyzes the sodium-dependent transport of glutamate.</text>
</comment>
<feature type="transmembrane region" description="Helical" evidence="1">
    <location>
        <begin position="306"/>
        <end position="327"/>
    </location>
</feature>
<keyword evidence="1" id="KW-0812">Transmembrane</keyword>
<proteinExistence type="inferred from homology"/>
<evidence type="ECO:0000256" key="1">
    <source>
        <dbReference type="HAMAP-Rule" id="MF_02062"/>
    </source>
</evidence>
<feature type="transmembrane region" description="Helical" evidence="1">
    <location>
        <begin position="96"/>
        <end position="118"/>
    </location>
</feature>
<keyword evidence="1" id="KW-0769">Symport</keyword>
<dbReference type="GO" id="GO:0015501">
    <property type="term" value="F:glutamate:sodium symporter activity"/>
    <property type="evidence" value="ECO:0007669"/>
    <property type="project" value="UniProtKB-UniRule"/>
</dbReference>
<sequence length="402" mass="42155">MFTFTFDMYLTLGLAIILYLLGSGIKAKVGLLQKYYIPAPVIGGTLFSIIMLIGHNMGLFTFTFDGNLKNFFMVVFFTSVGFLASVSALKKGGIATLLFLAAAAVLCVVQDGIGVALAKVFGLNPGIGLAAGSIPLTGGHGTSGAFGPYLEERGVSGATVVAIASATYGLVAGCLIGGPIAKRLMEKNKLVCKEGNAKDAQQKAENEETLAQKATMTEKSFFKAACMIGISMGVGGLITPLIKKAGLSLPAYLIPMLIAAIMRNIVDSTSNKTPIDEIGIIGSVCLSFFLAIALMSMKLWELADLAIPLIVILLVQTVVMGLFAYFVTFNIMGRDYDAAVIATGHCGFGMGATPNAIANMEAFTSVNGFSTKAFLAVPLVGSLFIDFVNAFIIQTFTSIFVG</sequence>
<dbReference type="EMBL" id="ACYH01000060">
    <property type="protein sequence ID" value="EEV19364.1"/>
    <property type="molecule type" value="Genomic_DNA"/>
</dbReference>
<evidence type="ECO:0000313" key="3">
    <source>
        <dbReference type="EMBL" id="EEV19364.1"/>
    </source>
</evidence>
<dbReference type="eggNOG" id="COG0786">
    <property type="taxonomic scope" value="Bacteria"/>
</dbReference>
<feature type="transmembrane region" description="Helical" evidence="1">
    <location>
        <begin position="6"/>
        <end position="25"/>
    </location>
</feature>
<dbReference type="Pfam" id="PF03616">
    <property type="entry name" value="Glt_symporter"/>
    <property type="match status" value="1"/>
</dbReference>
<keyword evidence="1" id="KW-1003">Cell membrane</keyword>
<feature type="transmembrane region" description="Helical" evidence="1">
    <location>
        <begin position="248"/>
        <end position="266"/>
    </location>
</feature>
<comment type="subcellular location">
    <subcellularLocation>
        <location evidence="1">Cell membrane</location>
        <topology evidence="1">Multi-pass membrane protein</topology>
    </subcellularLocation>
</comment>
<dbReference type="PANTHER" id="PTHR36178">
    <property type="entry name" value="SLR0625 PROTEIN"/>
    <property type="match status" value="1"/>
</dbReference>
<comment type="caution">
    <text evidence="3">The sequence shown here is derived from an EMBL/GenBank/DDBJ whole genome shotgun (WGS) entry which is preliminary data.</text>
</comment>
<feature type="transmembrane region" description="Helical" evidence="1">
    <location>
        <begin position="278"/>
        <end position="300"/>
    </location>
</feature>
<reference evidence="3 4" key="1">
    <citation type="submission" date="2009-07" db="EMBL/GenBank/DDBJ databases">
        <authorList>
            <person name="Madupu R."/>
            <person name="Sebastian Y."/>
            <person name="Durkin A.S."/>
            <person name="Torralba M."/>
            <person name="Methe B."/>
            <person name="Sutton G.G."/>
            <person name="Strausberg R.L."/>
            <person name="Nelson K.E."/>
        </authorList>
    </citation>
    <scope>NUCLEOTIDE SEQUENCE [LARGE SCALE GENOMIC DNA]</scope>
    <source>
        <strain evidence="3 4">ATCC 35580</strain>
    </source>
</reference>
<feature type="transmembrane region" description="Helical" evidence="1">
    <location>
        <begin position="221"/>
        <end position="242"/>
    </location>
</feature>
<keyword evidence="1" id="KW-0406">Ion transport</keyword>
<organism evidence="3 4">
    <name type="scientific">Treponema vincentii ATCC 35580</name>
    <dbReference type="NCBI Taxonomy" id="596324"/>
    <lineage>
        <taxon>Bacteria</taxon>
        <taxon>Pseudomonadati</taxon>
        <taxon>Spirochaetota</taxon>
        <taxon>Spirochaetia</taxon>
        <taxon>Spirochaetales</taxon>
        <taxon>Treponemataceae</taxon>
        <taxon>Treponema</taxon>
    </lineage>
</organism>
<dbReference type="NCBIfam" id="TIGR00210">
    <property type="entry name" value="gltS"/>
    <property type="match status" value="1"/>
</dbReference>
<evidence type="ECO:0000256" key="2">
    <source>
        <dbReference type="NCBIfam" id="TIGR00210"/>
    </source>
</evidence>
<keyword evidence="1" id="KW-0739">Sodium transport</keyword>
<dbReference type="STRING" id="596324.TREVI0001_1014"/>
<dbReference type="HAMAP" id="MF_02062">
    <property type="entry name" value="GltS"/>
    <property type="match status" value="1"/>
</dbReference>
<keyword evidence="1" id="KW-1133">Transmembrane helix</keyword>
<keyword evidence="1" id="KW-0029">Amino-acid transport</keyword>
<dbReference type="Proteomes" id="UP000004509">
    <property type="component" value="Unassembled WGS sequence"/>
</dbReference>
<feature type="transmembrane region" description="Helical" evidence="1">
    <location>
        <begin position="37"/>
        <end position="59"/>
    </location>
</feature>
<name>C8PTA0_9SPIR</name>
<comment type="similarity">
    <text evidence="1">Belongs to the glutamate:Na(+) symporter (ESS) (TC 2.A.27) family.</text>
</comment>